<feature type="repeat" description="RCC1" evidence="1">
    <location>
        <begin position="105"/>
        <end position="158"/>
    </location>
</feature>
<evidence type="ECO:0000313" key="4">
    <source>
        <dbReference type="Proteomes" id="UP000673691"/>
    </source>
</evidence>
<dbReference type="GO" id="GO:0005737">
    <property type="term" value="C:cytoplasm"/>
    <property type="evidence" value="ECO:0007669"/>
    <property type="project" value="TreeGrafter"/>
</dbReference>
<name>A0A8H7ZKG0_9FUNG</name>
<proteinExistence type="predicted"/>
<dbReference type="PROSITE" id="PS50012">
    <property type="entry name" value="RCC1_3"/>
    <property type="match status" value="2"/>
</dbReference>
<dbReference type="PANTHER" id="PTHR45982:SF1">
    <property type="entry name" value="REGULATOR OF CHROMOSOME CONDENSATION"/>
    <property type="match status" value="1"/>
</dbReference>
<reference evidence="3 4" key="1">
    <citation type="journal article" name="Sci. Rep.">
        <title>Genome-scale phylogenetic analyses confirm Olpidium as the closest living zoosporic fungus to the non-flagellated, terrestrial fungi.</title>
        <authorList>
            <person name="Chang Y."/>
            <person name="Rochon D."/>
            <person name="Sekimoto S."/>
            <person name="Wang Y."/>
            <person name="Chovatia M."/>
            <person name="Sandor L."/>
            <person name="Salamov A."/>
            <person name="Grigoriev I.V."/>
            <person name="Stajich J.E."/>
            <person name="Spatafora J.W."/>
        </authorList>
    </citation>
    <scope>NUCLEOTIDE SEQUENCE [LARGE SCALE GENOMIC DNA]</scope>
    <source>
        <strain evidence="3">S191</strain>
    </source>
</reference>
<dbReference type="OrthoDB" id="61110at2759"/>
<dbReference type="EMBL" id="JAEFCI010013446">
    <property type="protein sequence ID" value="KAG5455395.1"/>
    <property type="molecule type" value="Genomic_DNA"/>
</dbReference>
<feature type="compositionally biased region" description="Low complexity" evidence="2">
    <location>
        <begin position="71"/>
        <end position="88"/>
    </location>
</feature>
<dbReference type="SUPFAM" id="SSF50985">
    <property type="entry name" value="RCC1/BLIP-II"/>
    <property type="match status" value="1"/>
</dbReference>
<feature type="repeat" description="RCC1" evidence="1">
    <location>
        <begin position="159"/>
        <end position="208"/>
    </location>
</feature>
<dbReference type="PANTHER" id="PTHR45982">
    <property type="entry name" value="REGULATOR OF CHROMOSOME CONDENSATION"/>
    <property type="match status" value="1"/>
</dbReference>
<dbReference type="InterPro" id="IPR009091">
    <property type="entry name" value="RCC1/BLIP-II"/>
</dbReference>
<gene>
    <name evidence="3" type="ORF">BJ554DRAFT_5204</name>
</gene>
<dbReference type="InterPro" id="IPR000408">
    <property type="entry name" value="Reg_chr_condens"/>
</dbReference>
<dbReference type="AlphaFoldDB" id="A0A8H7ZKG0"/>
<keyword evidence="4" id="KW-1185">Reference proteome</keyword>
<feature type="region of interest" description="Disordered" evidence="2">
    <location>
        <begin position="1"/>
        <end position="88"/>
    </location>
</feature>
<evidence type="ECO:0000313" key="3">
    <source>
        <dbReference type="EMBL" id="KAG5455395.1"/>
    </source>
</evidence>
<dbReference type="Proteomes" id="UP000673691">
    <property type="component" value="Unassembled WGS sequence"/>
</dbReference>
<evidence type="ECO:0000256" key="2">
    <source>
        <dbReference type="SAM" id="MobiDB-lite"/>
    </source>
</evidence>
<dbReference type="PRINTS" id="PR00633">
    <property type="entry name" value="RCCNDNSATION"/>
</dbReference>
<dbReference type="Pfam" id="PF00415">
    <property type="entry name" value="RCC1"/>
    <property type="match status" value="2"/>
</dbReference>
<sequence>MGPARGKTAVGSVERRPAPARARRTALPRQAAGPASPDGTKGLRERSPESPATTPQHEAAAAKGTKDKGKPSPISRRPAAPAGAPRMPKSAVELLSVPRRKTVECEVFTFGTGEMGQLGLGEDCIQRKKPMPLRHLNAEEKIVDLAVGGMHALALTNKGEVYSWGVNDNGALGREGDEDIPEKVEGLEGVDVVSVAAGDSISCAISSEGRLYMWGSFRVSFLVTCKISRIVEPSLLLCKG</sequence>
<comment type="caution">
    <text evidence="3">The sequence shown here is derived from an EMBL/GenBank/DDBJ whole genome shotgun (WGS) entry which is preliminary data.</text>
</comment>
<dbReference type="GO" id="GO:0005085">
    <property type="term" value="F:guanyl-nucleotide exchange factor activity"/>
    <property type="evidence" value="ECO:0007669"/>
    <property type="project" value="TreeGrafter"/>
</dbReference>
<dbReference type="InterPro" id="IPR051553">
    <property type="entry name" value="Ran_GTPase-activating"/>
</dbReference>
<evidence type="ECO:0000256" key="1">
    <source>
        <dbReference type="PROSITE-ProRule" id="PRU00235"/>
    </source>
</evidence>
<accession>A0A8H7ZKG0</accession>
<protein>
    <submittedName>
        <fullName evidence="3">Regulator of chromosome condensation 1/beta-lactamase-inhibitor protein II</fullName>
    </submittedName>
</protein>
<organism evidence="3 4">
    <name type="scientific">Olpidium bornovanus</name>
    <dbReference type="NCBI Taxonomy" id="278681"/>
    <lineage>
        <taxon>Eukaryota</taxon>
        <taxon>Fungi</taxon>
        <taxon>Fungi incertae sedis</taxon>
        <taxon>Olpidiomycota</taxon>
        <taxon>Olpidiomycotina</taxon>
        <taxon>Olpidiomycetes</taxon>
        <taxon>Olpidiales</taxon>
        <taxon>Olpidiaceae</taxon>
        <taxon>Olpidium</taxon>
    </lineage>
</organism>
<dbReference type="Gene3D" id="2.130.10.30">
    <property type="entry name" value="Regulator of chromosome condensation 1/beta-lactamase-inhibitor protein II"/>
    <property type="match status" value="1"/>
</dbReference>